<proteinExistence type="predicted"/>
<dbReference type="GO" id="GO:0005576">
    <property type="term" value="C:extracellular region"/>
    <property type="evidence" value="ECO:0007669"/>
    <property type="project" value="UniProtKB-SubCell"/>
</dbReference>
<feature type="compositionally biased region" description="Pro residues" evidence="3">
    <location>
        <begin position="1"/>
        <end position="10"/>
    </location>
</feature>
<evidence type="ECO:0000313" key="4">
    <source>
        <dbReference type="EMBL" id="KAJ1095823.1"/>
    </source>
</evidence>
<evidence type="ECO:0000313" key="5">
    <source>
        <dbReference type="Proteomes" id="UP001066276"/>
    </source>
</evidence>
<dbReference type="AlphaFoldDB" id="A0AAV7M1R9"/>
<dbReference type="SUPFAM" id="SSF50242">
    <property type="entry name" value="TIMP-like"/>
    <property type="match status" value="1"/>
</dbReference>
<gene>
    <name evidence="4" type="ORF">NDU88_000973</name>
</gene>
<sequence>MHPTSTPPYTPRLQAVTPLKRDPAEETNTTSVPQPHGTARPQLTSNNTVAQTAFWKYSELKTLARVLATLWILAPDKANKNVLEELVNIVIFFKHRTLCFSIRVMPGFPPFTAHCHLGFSASFCPVLRRVEHVIRAKFLGATSTDMASQFMGTYSLIKYEIETLEVFKGGAEIQSLRFIYTSTEYYCDYNVFRQNYNKDYLITELRKVGKCSRAVTAMVTKRTPELSVVCPGGTLWSADHSEVVYNTDIRVKKGDADRGADEEQEKEEDVERGADKEQEREGDAERGADEEQEREGDVERGADEEQERKGGGESERGEGAEQEEGRRNPSQQRSIDGDTETPTETDERRERSRHVPGGA</sequence>
<dbReference type="InterPro" id="IPR008993">
    <property type="entry name" value="TIMP-like_OB-fold"/>
</dbReference>
<feature type="region of interest" description="Disordered" evidence="3">
    <location>
        <begin position="254"/>
        <end position="359"/>
    </location>
</feature>
<accession>A0AAV7M1R9</accession>
<organism evidence="4 5">
    <name type="scientific">Pleurodeles waltl</name>
    <name type="common">Iberian ribbed newt</name>
    <dbReference type="NCBI Taxonomy" id="8319"/>
    <lineage>
        <taxon>Eukaryota</taxon>
        <taxon>Metazoa</taxon>
        <taxon>Chordata</taxon>
        <taxon>Craniata</taxon>
        <taxon>Vertebrata</taxon>
        <taxon>Euteleostomi</taxon>
        <taxon>Amphibia</taxon>
        <taxon>Batrachia</taxon>
        <taxon>Caudata</taxon>
        <taxon>Salamandroidea</taxon>
        <taxon>Salamandridae</taxon>
        <taxon>Pleurodelinae</taxon>
        <taxon>Pleurodeles</taxon>
    </lineage>
</organism>
<dbReference type="Pfam" id="PF00965">
    <property type="entry name" value="TIMP"/>
    <property type="match status" value="1"/>
</dbReference>
<dbReference type="Proteomes" id="UP001066276">
    <property type="component" value="Chromosome 10"/>
</dbReference>
<dbReference type="EMBL" id="JANPWB010000014">
    <property type="protein sequence ID" value="KAJ1095823.1"/>
    <property type="molecule type" value="Genomic_DNA"/>
</dbReference>
<keyword evidence="2" id="KW-0964">Secreted</keyword>
<name>A0AAV7M1R9_PLEWA</name>
<dbReference type="InterPro" id="IPR001820">
    <property type="entry name" value="TIMP"/>
</dbReference>
<comment type="subcellular location">
    <subcellularLocation>
        <location evidence="1">Secreted</location>
    </subcellularLocation>
</comment>
<comment type="caution">
    <text evidence="4">The sequence shown here is derived from an EMBL/GenBank/DDBJ whole genome shotgun (WGS) entry which is preliminary data.</text>
</comment>
<reference evidence="4" key="1">
    <citation type="journal article" date="2022" name="bioRxiv">
        <title>Sequencing and chromosome-scale assembly of the giantPleurodeles waltlgenome.</title>
        <authorList>
            <person name="Brown T."/>
            <person name="Elewa A."/>
            <person name="Iarovenko S."/>
            <person name="Subramanian E."/>
            <person name="Araus A.J."/>
            <person name="Petzold A."/>
            <person name="Susuki M."/>
            <person name="Suzuki K.-i.T."/>
            <person name="Hayashi T."/>
            <person name="Toyoda A."/>
            <person name="Oliveira C."/>
            <person name="Osipova E."/>
            <person name="Leigh N.D."/>
            <person name="Simon A."/>
            <person name="Yun M.H."/>
        </authorList>
    </citation>
    <scope>NUCLEOTIDE SEQUENCE</scope>
    <source>
        <strain evidence="4">20211129_DDA</strain>
        <tissue evidence="4">Liver</tissue>
    </source>
</reference>
<evidence type="ECO:0000256" key="3">
    <source>
        <dbReference type="SAM" id="MobiDB-lite"/>
    </source>
</evidence>
<protein>
    <submittedName>
        <fullName evidence="4">Uncharacterized protein</fullName>
    </submittedName>
</protein>
<feature type="compositionally biased region" description="Basic and acidic residues" evidence="3">
    <location>
        <begin position="269"/>
        <end position="327"/>
    </location>
</feature>
<dbReference type="Gene3D" id="2.40.50.120">
    <property type="match status" value="1"/>
</dbReference>
<feature type="region of interest" description="Disordered" evidence="3">
    <location>
        <begin position="1"/>
        <end position="43"/>
    </location>
</feature>
<evidence type="ECO:0000256" key="1">
    <source>
        <dbReference type="ARBA" id="ARBA00004613"/>
    </source>
</evidence>
<keyword evidence="5" id="KW-1185">Reference proteome</keyword>
<evidence type="ECO:0000256" key="2">
    <source>
        <dbReference type="ARBA" id="ARBA00022525"/>
    </source>
</evidence>
<dbReference type="GO" id="GO:0008191">
    <property type="term" value="F:metalloendopeptidase inhibitor activity"/>
    <property type="evidence" value="ECO:0007669"/>
    <property type="project" value="InterPro"/>
</dbReference>